<dbReference type="GO" id="GO:0004190">
    <property type="term" value="F:aspartic-type endopeptidase activity"/>
    <property type="evidence" value="ECO:0007669"/>
    <property type="project" value="UniProtKB-KW"/>
</dbReference>
<evidence type="ECO:0000256" key="4">
    <source>
        <dbReference type="ARBA" id="ARBA00022722"/>
    </source>
</evidence>
<keyword evidence="3" id="KW-0548">Nucleotidyltransferase</keyword>
<dbReference type="PROSITE" id="PS50994">
    <property type="entry name" value="INTEGRASE"/>
    <property type="match status" value="1"/>
</dbReference>
<dbReference type="GO" id="GO:0046872">
    <property type="term" value="F:metal ion binding"/>
    <property type="evidence" value="ECO:0007669"/>
    <property type="project" value="UniProtKB-KW"/>
</dbReference>
<evidence type="ECO:0000256" key="9">
    <source>
        <dbReference type="ARBA" id="ARBA00022842"/>
    </source>
</evidence>
<dbReference type="CDD" id="cd01647">
    <property type="entry name" value="RT_LTR"/>
    <property type="match status" value="1"/>
</dbReference>
<keyword evidence="15" id="KW-0511">Multifunctional enzyme</keyword>
<evidence type="ECO:0000256" key="8">
    <source>
        <dbReference type="ARBA" id="ARBA00022801"/>
    </source>
</evidence>
<dbReference type="Pfam" id="PF00385">
    <property type="entry name" value="Chromo"/>
    <property type="match status" value="1"/>
</dbReference>
<dbReference type="InterPro" id="IPR000477">
    <property type="entry name" value="RT_dom"/>
</dbReference>
<dbReference type="FunFam" id="3.10.10.10:FF:000007">
    <property type="entry name" value="Retrovirus-related Pol polyprotein from transposon 17.6-like Protein"/>
    <property type="match status" value="1"/>
</dbReference>
<evidence type="ECO:0000256" key="1">
    <source>
        <dbReference type="ARBA" id="ARBA00022670"/>
    </source>
</evidence>
<feature type="region of interest" description="Disordered" evidence="17">
    <location>
        <begin position="293"/>
        <end position="352"/>
    </location>
</feature>
<feature type="coiled-coil region" evidence="16">
    <location>
        <begin position="1341"/>
        <end position="1375"/>
    </location>
</feature>
<dbReference type="Gene3D" id="3.10.20.370">
    <property type="match status" value="1"/>
</dbReference>
<dbReference type="FunFam" id="3.10.20.370:FF:000001">
    <property type="entry name" value="Retrovirus-related Pol polyprotein from transposon 17.6-like protein"/>
    <property type="match status" value="1"/>
</dbReference>
<dbReference type="GO" id="GO:0003677">
    <property type="term" value="F:DNA binding"/>
    <property type="evidence" value="ECO:0007669"/>
    <property type="project" value="UniProtKB-KW"/>
</dbReference>
<dbReference type="SUPFAM" id="SSF54160">
    <property type="entry name" value="Chromo domain-like"/>
    <property type="match status" value="1"/>
</dbReference>
<dbReference type="PROSITE" id="PS50013">
    <property type="entry name" value="CHROMO_2"/>
    <property type="match status" value="1"/>
</dbReference>
<dbReference type="Gene3D" id="3.10.10.10">
    <property type="entry name" value="HIV Type 1 Reverse Transcriptase, subunit A, domain 1"/>
    <property type="match status" value="1"/>
</dbReference>
<dbReference type="PROSITE" id="PS50878">
    <property type="entry name" value="RT_POL"/>
    <property type="match status" value="1"/>
</dbReference>
<gene>
    <name evidence="21" type="ORF">OSB04_007482</name>
</gene>
<keyword evidence="8" id="KW-0378">Hydrolase</keyword>
<dbReference type="GO" id="GO:0006310">
    <property type="term" value="P:DNA recombination"/>
    <property type="evidence" value="ECO:0007669"/>
    <property type="project" value="UniProtKB-KW"/>
</dbReference>
<dbReference type="SUPFAM" id="SSF50630">
    <property type="entry name" value="Acid proteases"/>
    <property type="match status" value="1"/>
</dbReference>
<keyword evidence="16" id="KW-0175">Coiled coil</keyword>
<evidence type="ECO:0000256" key="6">
    <source>
        <dbReference type="ARBA" id="ARBA00022750"/>
    </source>
</evidence>
<evidence type="ECO:0000256" key="5">
    <source>
        <dbReference type="ARBA" id="ARBA00022723"/>
    </source>
</evidence>
<dbReference type="SUPFAM" id="SSF53098">
    <property type="entry name" value="Ribonuclease H-like"/>
    <property type="match status" value="1"/>
</dbReference>
<evidence type="ECO:0000256" key="17">
    <source>
        <dbReference type="SAM" id="MobiDB-lite"/>
    </source>
</evidence>
<dbReference type="Pfam" id="PF19259">
    <property type="entry name" value="Ty3_capsid"/>
    <property type="match status" value="1"/>
</dbReference>
<dbReference type="Pfam" id="PF08284">
    <property type="entry name" value="RVP_2"/>
    <property type="match status" value="1"/>
</dbReference>
<keyword evidence="7" id="KW-0255">Endonuclease</keyword>
<feature type="domain" description="Reverse transcriptase" evidence="19">
    <location>
        <begin position="666"/>
        <end position="845"/>
    </location>
</feature>
<evidence type="ECO:0000259" key="19">
    <source>
        <dbReference type="PROSITE" id="PS50878"/>
    </source>
</evidence>
<dbReference type="Proteomes" id="UP001172457">
    <property type="component" value="Chromosome 2"/>
</dbReference>
<reference evidence="21" key="1">
    <citation type="submission" date="2023-03" db="EMBL/GenBank/DDBJ databases">
        <title>Chromosome-scale reference genome and RAD-based genetic map of yellow starthistle (Centaurea solstitialis) reveal putative structural variation and QTLs associated with invader traits.</title>
        <authorList>
            <person name="Reatini B."/>
            <person name="Cang F.A."/>
            <person name="Jiang Q."/>
            <person name="Mckibben M.T.W."/>
            <person name="Barker M.S."/>
            <person name="Rieseberg L.H."/>
            <person name="Dlugosch K.M."/>
        </authorList>
    </citation>
    <scope>NUCLEOTIDE SEQUENCE</scope>
    <source>
        <strain evidence="21">CAN-66</strain>
        <tissue evidence="21">Leaf</tissue>
    </source>
</reference>
<evidence type="ECO:0000256" key="14">
    <source>
        <dbReference type="ARBA" id="ARBA00023172"/>
    </source>
</evidence>
<dbReference type="InterPro" id="IPR041577">
    <property type="entry name" value="RT_RNaseH_2"/>
</dbReference>
<comment type="caution">
    <text evidence="21">The sequence shown here is derived from an EMBL/GenBank/DDBJ whole genome shotgun (WGS) entry which is preliminary data.</text>
</comment>
<dbReference type="Pfam" id="PF17921">
    <property type="entry name" value="Integrase_H2C2"/>
    <property type="match status" value="1"/>
</dbReference>
<dbReference type="SUPFAM" id="SSF56672">
    <property type="entry name" value="DNA/RNA polymerases"/>
    <property type="match status" value="1"/>
</dbReference>
<dbReference type="GO" id="GO:0004519">
    <property type="term" value="F:endonuclease activity"/>
    <property type="evidence" value="ECO:0007669"/>
    <property type="project" value="UniProtKB-KW"/>
</dbReference>
<dbReference type="Pfam" id="PF17919">
    <property type="entry name" value="RT_RNaseH_2"/>
    <property type="match status" value="1"/>
</dbReference>
<dbReference type="InterPro" id="IPR043502">
    <property type="entry name" value="DNA/RNA_pol_sf"/>
</dbReference>
<evidence type="ECO:0000256" key="10">
    <source>
        <dbReference type="ARBA" id="ARBA00022908"/>
    </source>
</evidence>
<dbReference type="GO" id="GO:0003964">
    <property type="term" value="F:RNA-directed DNA polymerase activity"/>
    <property type="evidence" value="ECO:0007669"/>
    <property type="project" value="UniProtKB-KW"/>
</dbReference>
<dbReference type="Gene3D" id="2.40.50.40">
    <property type="match status" value="1"/>
</dbReference>
<keyword evidence="5" id="KW-0479">Metal-binding</keyword>
<dbReference type="InterPro" id="IPR000953">
    <property type="entry name" value="Chromo/chromo_shadow_dom"/>
</dbReference>
<dbReference type="EMBL" id="JARYMX010000002">
    <property type="protein sequence ID" value="KAJ9562322.1"/>
    <property type="molecule type" value="Genomic_DNA"/>
</dbReference>
<dbReference type="InterPro" id="IPR021109">
    <property type="entry name" value="Peptidase_aspartic_dom_sf"/>
</dbReference>
<evidence type="ECO:0000256" key="15">
    <source>
        <dbReference type="ARBA" id="ARBA00023268"/>
    </source>
</evidence>
<feature type="compositionally biased region" description="Low complexity" evidence="17">
    <location>
        <begin position="328"/>
        <end position="339"/>
    </location>
</feature>
<evidence type="ECO:0008006" key="23">
    <source>
        <dbReference type="Google" id="ProtNLM"/>
    </source>
</evidence>
<evidence type="ECO:0000256" key="16">
    <source>
        <dbReference type="SAM" id="Coils"/>
    </source>
</evidence>
<evidence type="ECO:0000259" key="20">
    <source>
        <dbReference type="PROSITE" id="PS50994"/>
    </source>
</evidence>
<dbReference type="InterPro" id="IPR001584">
    <property type="entry name" value="Integrase_cat-core"/>
</dbReference>
<dbReference type="CDD" id="cd00303">
    <property type="entry name" value="retropepsin_like"/>
    <property type="match status" value="1"/>
</dbReference>
<evidence type="ECO:0000256" key="12">
    <source>
        <dbReference type="ARBA" id="ARBA00022932"/>
    </source>
</evidence>
<dbReference type="Gene3D" id="2.40.70.10">
    <property type="entry name" value="Acid Proteases"/>
    <property type="match status" value="1"/>
</dbReference>
<keyword evidence="14" id="KW-0233">DNA recombination</keyword>
<dbReference type="InterPro" id="IPR016197">
    <property type="entry name" value="Chromo-like_dom_sf"/>
</dbReference>
<dbReference type="FunFam" id="1.10.340.70:FF:000001">
    <property type="entry name" value="Retrovirus-related Pol polyprotein from transposon gypsy-like Protein"/>
    <property type="match status" value="1"/>
</dbReference>
<keyword evidence="9" id="KW-0460">Magnesium</keyword>
<dbReference type="InterPro" id="IPR050951">
    <property type="entry name" value="Retrovirus_Pol_polyprotein"/>
</dbReference>
<dbReference type="InterPro" id="IPR056924">
    <property type="entry name" value="SH3_Tf2-1"/>
</dbReference>
<evidence type="ECO:0000313" key="22">
    <source>
        <dbReference type="Proteomes" id="UP001172457"/>
    </source>
</evidence>
<evidence type="ECO:0000256" key="3">
    <source>
        <dbReference type="ARBA" id="ARBA00022695"/>
    </source>
</evidence>
<evidence type="ECO:0000256" key="7">
    <source>
        <dbReference type="ARBA" id="ARBA00022759"/>
    </source>
</evidence>
<dbReference type="GO" id="GO:0015074">
    <property type="term" value="P:DNA integration"/>
    <property type="evidence" value="ECO:0007669"/>
    <property type="project" value="UniProtKB-KW"/>
</dbReference>
<dbReference type="CDD" id="cd09274">
    <property type="entry name" value="RNase_HI_RT_Ty3"/>
    <property type="match status" value="1"/>
</dbReference>
<keyword evidence="11" id="KW-0695">RNA-directed DNA polymerase</keyword>
<dbReference type="InterPro" id="IPR041588">
    <property type="entry name" value="Integrase_H2C2"/>
</dbReference>
<organism evidence="21 22">
    <name type="scientific">Centaurea solstitialis</name>
    <name type="common">yellow star-thistle</name>
    <dbReference type="NCBI Taxonomy" id="347529"/>
    <lineage>
        <taxon>Eukaryota</taxon>
        <taxon>Viridiplantae</taxon>
        <taxon>Streptophyta</taxon>
        <taxon>Embryophyta</taxon>
        <taxon>Tracheophyta</taxon>
        <taxon>Spermatophyta</taxon>
        <taxon>Magnoliopsida</taxon>
        <taxon>eudicotyledons</taxon>
        <taxon>Gunneridae</taxon>
        <taxon>Pentapetalae</taxon>
        <taxon>asterids</taxon>
        <taxon>campanulids</taxon>
        <taxon>Asterales</taxon>
        <taxon>Asteraceae</taxon>
        <taxon>Carduoideae</taxon>
        <taxon>Cardueae</taxon>
        <taxon>Centaureinae</taxon>
        <taxon>Centaurea</taxon>
    </lineage>
</organism>
<feature type="domain" description="Integrase catalytic" evidence="20">
    <location>
        <begin position="1186"/>
        <end position="1298"/>
    </location>
</feature>
<evidence type="ECO:0000256" key="2">
    <source>
        <dbReference type="ARBA" id="ARBA00022679"/>
    </source>
</evidence>
<keyword evidence="6" id="KW-0064">Aspartyl protease</keyword>
<feature type="domain" description="Chromo" evidence="18">
    <location>
        <begin position="1471"/>
        <end position="1519"/>
    </location>
</feature>
<keyword evidence="10" id="KW-0229">DNA integration</keyword>
<dbReference type="GO" id="GO:0006508">
    <property type="term" value="P:proteolysis"/>
    <property type="evidence" value="ECO:0007669"/>
    <property type="project" value="UniProtKB-KW"/>
</dbReference>
<keyword evidence="22" id="KW-1185">Reference proteome</keyword>
<dbReference type="GO" id="GO:0003887">
    <property type="term" value="F:DNA-directed DNA polymerase activity"/>
    <property type="evidence" value="ECO:0007669"/>
    <property type="project" value="UniProtKB-KW"/>
</dbReference>
<dbReference type="Pfam" id="PF24626">
    <property type="entry name" value="SH3_Tf2-1"/>
    <property type="match status" value="1"/>
</dbReference>
<dbReference type="FunFam" id="3.30.70.270:FF:000020">
    <property type="entry name" value="Transposon Tf2-6 polyprotein-like Protein"/>
    <property type="match status" value="1"/>
</dbReference>
<evidence type="ECO:0000256" key="11">
    <source>
        <dbReference type="ARBA" id="ARBA00022918"/>
    </source>
</evidence>
<sequence>MPTTRSEQHRLDSHEEAIHQLQADVTEIKSVLKSVQSDQGEQAEFRKFIMNWVKHQDKRVLDEEAEGSGFFEKEGESGWFSHPKPNVFLHKEGDRFAANPLPWAAKKVKLPEFAGFDPQGWIKKAELYFDIHGIAPQFWIRLAQLSMVGVAQHWFSIVNEIYTPLLWDQFTKELLQRFSGLEIQNPYEQLATLQQVNSIHEYIEDFEYLLSLVPRLPESQAMGYFIAGLQDEVKRWVHLHRPQSRLDAMYLAKDVEQMLHPSSISVSQSRFRYQNVGFGSNVRSDFNPLVGRSDVKGHTTFGPTDKGPSSRFSPGRFEPSRSTPSIRSNSTTSLESISSGNRNRGVRSLSRTEWEDRRKKGLCFRCGQAYGPTHKCPEGKLRVLLLADDEPGDDEGEIRAMDMLEDDSGVDVEPPAVPVGSCTVLEYRGSLVTAESGGKTLKFEGSILGIPVVILVDSGATHNFVSRKLVKALGLPSNSFSGINISLGDDYVVFVNQRCSSLPIVISGCEFLVDALLFDMGRLDMILGIEWLKTLGDVIHNWEKQSMRFSKGGKQIFIQGLSDLEVQHASLQLWLTLAEPQKKLSAGLKMMHSESKTVVLSKEQQLDLQHLFDQFVAVFQDPTGLPPTRTYDHGISLVSSSPICVHPYRYPHVQKTEIEKQVRELLSLGMIRPSKSAFSSPVILVRKKDDSWRMCVDYRALNKATIPDKFPIPVVDELIDELAGAQFFTKLDLKSGYNQIRMKPDSIEKTAFRTHDGHYEYLVMPFGLTNAPATFQAVMNDIFRPYLRKFIVVFFDDILIYSPSWSQHLQDVGTTLHVLGSNQFVVNKQKCSFGQPSIDYLGHLISGKGVAMDPAKISAVLNWPVPKQIKGLRGFLGLTGYYRKFIRHYGSIAKPLTDLTKKDAFRWSSAAQTAFEALKHAMVTAPVLALPNFSIPFIVECDASGRGIGAVLMQQQRPIAYFSKALSDQNLAKSAYEREIMALVLSVQHWRSYLLGTKFCVYTDQKSLRFLLEQRITNPGQQNWVAKLLGYQFDILYKPGRENRAADALSRRAEDGELSSLTSGPVWVQGTQLMEEVRTDPGLQLIIRDLSTNPKSHPGYTVKHGVLFYKDRLVIPRTSPLIPSLLAEFHSSLSGGHSGYYRTYRRLAANLYWPGMISKVQDYVKACDVCQRAKASTMSPSGLLQPLEVPNVVWEQLSMDFIVGLPRSRGYNALLVVVDRLSKYSHFILLKHPYTAKSVAEVFVREVVRHHGIPKSIVSDRDPLFLSHFWQELFRLQGTKLNMSSAYHPESDGQTEALWIPWAEFWYNSTFHGSTGISPFEIVYGRKPPTVIQFLPGEIRVEAVGEELRDRDEALRQLKQQLVHAQTLMKEQVDKKRRDINFLVGEWVYVKLKPYRQVTVARRISQKLAARFFGPFKVIERIGPVAYRLELPPTSRIHPVFHVSLLKKAVMSPTVSQILPPELELDGEDVLQPEEVCAERTIDQDGKAVVQWLIRWQGQHRNEATWEDASLIQGQFPNISLEDKTDLEGGSNVRDPLNSAKLSRPNIVKVYARRSKKGEGPI</sequence>
<keyword evidence="4" id="KW-0540">Nuclease</keyword>
<dbReference type="InterPro" id="IPR023780">
    <property type="entry name" value="Chromo_domain"/>
</dbReference>
<keyword evidence="13" id="KW-0238">DNA-binding</keyword>
<keyword evidence="12" id="KW-0239">DNA-directed DNA polymerase</keyword>
<accession>A0AA38WIM0</accession>
<dbReference type="Pfam" id="PF00078">
    <property type="entry name" value="RVT_1"/>
    <property type="match status" value="1"/>
</dbReference>
<evidence type="ECO:0000259" key="18">
    <source>
        <dbReference type="PROSITE" id="PS50013"/>
    </source>
</evidence>
<keyword evidence="2" id="KW-0808">Transferase</keyword>
<evidence type="ECO:0000256" key="13">
    <source>
        <dbReference type="ARBA" id="ARBA00023125"/>
    </source>
</evidence>
<dbReference type="InterPro" id="IPR045358">
    <property type="entry name" value="Ty3_capsid"/>
</dbReference>
<dbReference type="PANTHER" id="PTHR37984:SF5">
    <property type="entry name" value="PROTEIN NYNRIN-LIKE"/>
    <property type="match status" value="1"/>
</dbReference>
<dbReference type="PANTHER" id="PTHR37984">
    <property type="entry name" value="PROTEIN CBG26694"/>
    <property type="match status" value="1"/>
</dbReference>
<dbReference type="InterPro" id="IPR036397">
    <property type="entry name" value="RNaseH_sf"/>
</dbReference>
<dbReference type="InterPro" id="IPR012337">
    <property type="entry name" value="RNaseH-like_sf"/>
</dbReference>
<dbReference type="InterPro" id="IPR043128">
    <property type="entry name" value="Rev_trsase/Diguanyl_cyclase"/>
</dbReference>
<protein>
    <recommendedName>
        <fullName evidence="23">Ty3/gypsy retrotransposon protein</fullName>
    </recommendedName>
</protein>
<proteinExistence type="predicted"/>
<keyword evidence="1" id="KW-0645">Protease</keyword>
<evidence type="ECO:0000313" key="21">
    <source>
        <dbReference type="EMBL" id="KAJ9562322.1"/>
    </source>
</evidence>
<name>A0AA38WIM0_9ASTR</name>
<dbReference type="Gene3D" id="3.30.70.270">
    <property type="match status" value="2"/>
</dbReference>
<dbReference type="Gene3D" id="1.10.340.70">
    <property type="match status" value="1"/>
</dbReference>
<dbReference type="Gene3D" id="3.30.420.10">
    <property type="entry name" value="Ribonuclease H-like superfamily/Ribonuclease H"/>
    <property type="match status" value="1"/>
</dbReference>